<feature type="compositionally biased region" description="Polar residues" evidence="1">
    <location>
        <begin position="39"/>
        <end position="54"/>
    </location>
</feature>
<feature type="region of interest" description="Disordered" evidence="1">
    <location>
        <begin position="24"/>
        <end position="90"/>
    </location>
</feature>
<feature type="compositionally biased region" description="Polar residues" evidence="1">
    <location>
        <begin position="78"/>
        <end position="90"/>
    </location>
</feature>
<evidence type="ECO:0000313" key="3">
    <source>
        <dbReference type="EMBL" id="CEP18769.1"/>
    </source>
</evidence>
<feature type="region of interest" description="Disordered" evidence="1">
    <location>
        <begin position="133"/>
        <end position="187"/>
    </location>
</feature>
<accession>A0A0B7NUU7</accession>
<dbReference type="OrthoDB" id="10553305at2759"/>
<keyword evidence="2" id="KW-0812">Transmembrane</keyword>
<organism evidence="3 4">
    <name type="scientific">Parasitella parasitica</name>
    <dbReference type="NCBI Taxonomy" id="35722"/>
    <lineage>
        <taxon>Eukaryota</taxon>
        <taxon>Fungi</taxon>
        <taxon>Fungi incertae sedis</taxon>
        <taxon>Mucoromycota</taxon>
        <taxon>Mucoromycotina</taxon>
        <taxon>Mucoromycetes</taxon>
        <taxon>Mucorales</taxon>
        <taxon>Mucorineae</taxon>
        <taxon>Mucoraceae</taxon>
        <taxon>Parasitella</taxon>
    </lineage>
</organism>
<proteinExistence type="predicted"/>
<feature type="transmembrane region" description="Helical" evidence="2">
    <location>
        <begin position="214"/>
        <end position="235"/>
    </location>
</feature>
<name>A0A0B7NUU7_9FUNG</name>
<dbReference type="Proteomes" id="UP000054107">
    <property type="component" value="Unassembled WGS sequence"/>
</dbReference>
<keyword evidence="2" id="KW-1133">Transmembrane helix</keyword>
<keyword evidence="2" id="KW-0472">Membrane</keyword>
<sequence length="257" mass="28894">MFGSPSHLRAEAFDEFETINSEEGFTNADFSVSAPGKGSDSTSNTCVDANNLAQKRSKRRKRTSHEEEEEVYTANEEMSSTQTSTQADVITSTFTVVPPVRHQAGSSPSSPTFAYLSDVKSEDSLFPFTQLSQAAEEAQDSRASQRQEVQANQRQEIQASQPQEAPVEESRQHTETNAHGSNTSGHRRNRRAHIHIYFFQRREDQTPTRAVSSFMDHLLTGLKILLIMAILYYIFTRDTASCLNKEAICYTIVFLIR</sequence>
<dbReference type="EMBL" id="LN733911">
    <property type="protein sequence ID" value="CEP18769.1"/>
    <property type="molecule type" value="Genomic_DNA"/>
</dbReference>
<protein>
    <submittedName>
        <fullName evidence="3">Uncharacterized protein</fullName>
    </submittedName>
</protein>
<evidence type="ECO:0000256" key="2">
    <source>
        <dbReference type="SAM" id="Phobius"/>
    </source>
</evidence>
<evidence type="ECO:0000256" key="1">
    <source>
        <dbReference type="SAM" id="MobiDB-lite"/>
    </source>
</evidence>
<evidence type="ECO:0000313" key="4">
    <source>
        <dbReference type="Proteomes" id="UP000054107"/>
    </source>
</evidence>
<keyword evidence="4" id="KW-1185">Reference proteome</keyword>
<dbReference type="AlphaFoldDB" id="A0A0B7NUU7"/>
<reference evidence="3 4" key="1">
    <citation type="submission" date="2014-09" db="EMBL/GenBank/DDBJ databases">
        <authorList>
            <person name="Ellenberger Sabrina"/>
        </authorList>
    </citation>
    <scope>NUCLEOTIDE SEQUENCE [LARGE SCALE GENOMIC DNA]</scope>
    <source>
        <strain evidence="3 4">CBS 412.66</strain>
    </source>
</reference>
<feature type="compositionally biased region" description="Polar residues" evidence="1">
    <location>
        <begin position="146"/>
        <end position="163"/>
    </location>
</feature>
<gene>
    <name evidence="3" type="primary">PARPA_13076.1 scaffold 45923</name>
</gene>